<reference evidence="2 3" key="1">
    <citation type="journal article" date="2016" name="Environ. Microbiol.">
        <title>New Methyloceanibacter diversity from North Sea sediments includes methanotroph containing solely the soluble methane monooxygenase.</title>
        <authorList>
            <person name="Vekeman B."/>
            <person name="Kerckhof F.M."/>
            <person name="Cremers G."/>
            <person name="de Vos P."/>
            <person name="Vandamme P."/>
            <person name="Boon N."/>
            <person name="Op den Camp H.J."/>
            <person name="Heylen K."/>
        </authorList>
    </citation>
    <scope>NUCLEOTIDE SEQUENCE [LARGE SCALE GENOMIC DNA]</scope>
    <source>
        <strain evidence="2 3">R-67174</strain>
    </source>
</reference>
<name>A0A1E3VZI2_9HYPH</name>
<accession>A0A1E3VZI2</accession>
<feature type="compositionally biased region" description="Basic and acidic residues" evidence="1">
    <location>
        <begin position="57"/>
        <end position="66"/>
    </location>
</feature>
<proteinExistence type="predicted"/>
<protein>
    <submittedName>
        <fullName evidence="2">Uncharacterized protein</fullName>
    </submittedName>
</protein>
<evidence type="ECO:0000313" key="2">
    <source>
        <dbReference type="EMBL" id="ODR98967.1"/>
    </source>
</evidence>
<dbReference type="AlphaFoldDB" id="A0A1E3VZI2"/>
<comment type="caution">
    <text evidence="2">The sequence shown here is derived from an EMBL/GenBank/DDBJ whole genome shotgun (WGS) entry which is preliminary data.</text>
</comment>
<dbReference type="Proteomes" id="UP000094501">
    <property type="component" value="Unassembled WGS sequence"/>
</dbReference>
<feature type="compositionally biased region" description="Basic and acidic residues" evidence="1">
    <location>
        <begin position="73"/>
        <end position="90"/>
    </location>
</feature>
<gene>
    <name evidence="2" type="ORF">AUC68_07350</name>
</gene>
<dbReference type="RefSeq" id="WP_069437685.1">
    <property type="nucleotide sequence ID" value="NZ_LPWG01000012.1"/>
</dbReference>
<organism evidence="2 3">
    <name type="scientific">Methyloceanibacter methanicus</name>
    <dbReference type="NCBI Taxonomy" id="1774968"/>
    <lineage>
        <taxon>Bacteria</taxon>
        <taxon>Pseudomonadati</taxon>
        <taxon>Pseudomonadota</taxon>
        <taxon>Alphaproteobacteria</taxon>
        <taxon>Hyphomicrobiales</taxon>
        <taxon>Hyphomicrobiaceae</taxon>
        <taxon>Methyloceanibacter</taxon>
    </lineage>
</organism>
<sequence>MTETSVEAHKDHLRYEQEHLKWSADHMRALAILKRVEAHLFAHEAEIAAHRAEIARHEESIAHGDAHAPSPSKGEHETLGRAHTEAGKSHDRLLSAIAGLEEFL</sequence>
<keyword evidence="3" id="KW-1185">Reference proteome</keyword>
<evidence type="ECO:0000256" key="1">
    <source>
        <dbReference type="SAM" id="MobiDB-lite"/>
    </source>
</evidence>
<feature type="region of interest" description="Disordered" evidence="1">
    <location>
        <begin position="57"/>
        <end position="90"/>
    </location>
</feature>
<dbReference type="OrthoDB" id="7864016at2"/>
<evidence type="ECO:0000313" key="3">
    <source>
        <dbReference type="Proteomes" id="UP000094501"/>
    </source>
</evidence>
<dbReference type="STRING" id="1774968.AUC68_07350"/>
<dbReference type="EMBL" id="LPWG01000012">
    <property type="protein sequence ID" value="ODR98967.1"/>
    <property type="molecule type" value="Genomic_DNA"/>
</dbReference>